<comment type="caution">
    <text evidence="1">The sequence shown here is derived from an EMBL/GenBank/DDBJ whole genome shotgun (WGS) entry which is preliminary data.</text>
</comment>
<keyword evidence="2" id="KW-1185">Reference proteome</keyword>
<name>A0ACC2Q0Z8_9NEOP</name>
<dbReference type="EMBL" id="CM056807">
    <property type="protein sequence ID" value="KAJ8705659.1"/>
    <property type="molecule type" value="Genomic_DNA"/>
</dbReference>
<gene>
    <name evidence="1" type="ORF">PYW08_012705</name>
</gene>
<sequence>MDNIGIFDDICLRFKTKTLDKPLAVFIQAKHRENDTLLKNDWATYFDSYMKIKQAFKPTNTDLIFKGQYDEIECFFVIYTTAKGDNNYETFESPYASSLNDIIGTTQDGQQTTVKYKDVEYLYKIIIKEQVIQLAKPIAKLFFDEITDYQMFMNNEHVFIYHVILAQRFCKVSDIQIGNYRLAQVRPEFFDTEDENIMTFRSSLYKELIEKRRVRDDSEFKTLVTLFFDNPTDVLILSKVIGCVITHKNDESVEKGFLELNGGIASAVGNLLVLDDYSKMLKFNENIQELGDVAKREGADMLNYDTVNNMYIGRRVCRNKKRELPVMRIKTEDDILIRLKHLQYTTCTAQIMQKCSDSLQSKPDEQQQERLHIDTLHDIDDDVVTVLVGYEILASVAELFLTSETQKMYKHLELFIGDRKT</sequence>
<evidence type="ECO:0000313" key="1">
    <source>
        <dbReference type="EMBL" id="KAJ8705659.1"/>
    </source>
</evidence>
<accession>A0ACC2Q0Z8</accession>
<evidence type="ECO:0000313" key="2">
    <source>
        <dbReference type="Proteomes" id="UP001231649"/>
    </source>
</evidence>
<proteinExistence type="predicted"/>
<dbReference type="Proteomes" id="UP001231649">
    <property type="component" value="Chromosome 31"/>
</dbReference>
<protein>
    <submittedName>
        <fullName evidence="1">Uncharacterized protein</fullName>
    </submittedName>
</protein>
<reference evidence="1" key="1">
    <citation type="submission" date="2023-03" db="EMBL/GenBank/DDBJ databases">
        <title>Chromosome-level genomes of two armyworms, Mythimna separata and Mythimna loreyi, provide insights into the biosynthesis and reception of sex pheromones.</title>
        <authorList>
            <person name="Zhao H."/>
        </authorList>
    </citation>
    <scope>NUCLEOTIDE SEQUENCE</scope>
    <source>
        <strain evidence="1">BeijingLab</strain>
    </source>
</reference>
<organism evidence="1 2">
    <name type="scientific">Mythimna loreyi</name>
    <dbReference type="NCBI Taxonomy" id="667449"/>
    <lineage>
        <taxon>Eukaryota</taxon>
        <taxon>Metazoa</taxon>
        <taxon>Ecdysozoa</taxon>
        <taxon>Arthropoda</taxon>
        <taxon>Hexapoda</taxon>
        <taxon>Insecta</taxon>
        <taxon>Pterygota</taxon>
        <taxon>Neoptera</taxon>
        <taxon>Endopterygota</taxon>
        <taxon>Lepidoptera</taxon>
        <taxon>Glossata</taxon>
        <taxon>Ditrysia</taxon>
        <taxon>Noctuoidea</taxon>
        <taxon>Noctuidae</taxon>
        <taxon>Noctuinae</taxon>
        <taxon>Hadenini</taxon>
        <taxon>Mythimna</taxon>
    </lineage>
</organism>